<comment type="similarity">
    <text evidence="1 4">Belongs to the 5-formyltetrahydrofolate cyclo-ligase family.</text>
</comment>
<dbReference type="GO" id="GO:0030272">
    <property type="term" value="F:5-formyltetrahydrofolate cyclo-ligase activity"/>
    <property type="evidence" value="ECO:0007669"/>
    <property type="project" value="UniProtKB-EC"/>
</dbReference>
<organism evidence="6 7">
    <name type="scientific">Anaerotignum lactatifermentans</name>
    <dbReference type="NCBI Taxonomy" id="160404"/>
    <lineage>
        <taxon>Bacteria</taxon>
        <taxon>Bacillati</taxon>
        <taxon>Bacillota</taxon>
        <taxon>Clostridia</taxon>
        <taxon>Lachnospirales</taxon>
        <taxon>Anaerotignaceae</taxon>
        <taxon>Anaerotignum</taxon>
    </lineage>
</organism>
<feature type="region of interest" description="Disordered" evidence="5">
    <location>
        <begin position="1"/>
        <end position="23"/>
    </location>
</feature>
<keyword evidence="6" id="KW-0436">Ligase</keyword>
<accession>A0ABS2G6M5</accession>
<dbReference type="InterPro" id="IPR024185">
    <property type="entry name" value="FTHF_cligase-like_sf"/>
</dbReference>
<evidence type="ECO:0000256" key="2">
    <source>
        <dbReference type="ARBA" id="ARBA00022741"/>
    </source>
</evidence>
<sequence>MKKILRQKGKENRDSLSPAERAEKSRRIAENILKGPIFSRAQRVFSYLPMGTEADTMPILEAAWRMGKQVAVPVCEKKRQMYFVVIGSIMETEVSAYGIREPRKGREWEVTPEPGDLFLVPALLFDRNGYRLGYGGGYYDTYFAEHPVSLKIGCGFSCQIYEGSLPREETDLPVDWIVTENGWLGGKK</sequence>
<dbReference type="RefSeq" id="WP_205133025.1">
    <property type="nucleotide sequence ID" value="NZ_JACSNT010000003.1"/>
</dbReference>
<dbReference type="Proteomes" id="UP000729290">
    <property type="component" value="Unassembled WGS sequence"/>
</dbReference>
<keyword evidence="4" id="KW-0460">Magnesium</keyword>
<dbReference type="EC" id="6.3.3.2" evidence="4"/>
<dbReference type="NCBIfam" id="TIGR02727">
    <property type="entry name" value="MTHFS_bact"/>
    <property type="match status" value="1"/>
</dbReference>
<dbReference type="Pfam" id="PF01812">
    <property type="entry name" value="5-FTHF_cyc-lig"/>
    <property type="match status" value="1"/>
</dbReference>
<evidence type="ECO:0000256" key="3">
    <source>
        <dbReference type="ARBA" id="ARBA00022840"/>
    </source>
</evidence>
<proteinExistence type="inferred from homology"/>
<gene>
    <name evidence="6" type="ORF">H9X83_02905</name>
</gene>
<comment type="catalytic activity">
    <reaction evidence="4">
        <text>(6S)-5-formyl-5,6,7,8-tetrahydrofolate + ATP = (6R)-5,10-methenyltetrahydrofolate + ADP + phosphate</text>
        <dbReference type="Rhea" id="RHEA:10488"/>
        <dbReference type="ChEBI" id="CHEBI:30616"/>
        <dbReference type="ChEBI" id="CHEBI:43474"/>
        <dbReference type="ChEBI" id="CHEBI:57455"/>
        <dbReference type="ChEBI" id="CHEBI:57457"/>
        <dbReference type="ChEBI" id="CHEBI:456216"/>
        <dbReference type="EC" id="6.3.3.2"/>
    </reaction>
</comment>
<keyword evidence="4" id="KW-0479">Metal-binding</keyword>
<dbReference type="Gene3D" id="3.40.50.10420">
    <property type="entry name" value="NagB/RpiA/CoA transferase-like"/>
    <property type="match status" value="1"/>
</dbReference>
<dbReference type="EMBL" id="JACSNV010000003">
    <property type="protein sequence ID" value="MBM6877109.1"/>
    <property type="molecule type" value="Genomic_DNA"/>
</dbReference>
<dbReference type="InterPro" id="IPR002698">
    <property type="entry name" value="FTHF_cligase"/>
</dbReference>
<dbReference type="SUPFAM" id="SSF100950">
    <property type="entry name" value="NagB/RpiA/CoA transferase-like"/>
    <property type="match status" value="1"/>
</dbReference>
<dbReference type="PANTHER" id="PTHR23407:SF1">
    <property type="entry name" value="5-FORMYLTETRAHYDROFOLATE CYCLO-LIGASE"/>
    <property type="match status" value="1"/>
</dbReference>
<feature type="compositionally biased region" description="Basic and acidic residues" evidence="5">
    <location>
        <begin position="8"/>
        <end position="23"/>
    </location>
</feature>
<evidence type="ECO:0000256" key="4">
    <source>
        <dbReference type="RuleBase" id="RU361279"/>
    </source>
</evidence>
<keyword evidence="2 4" id="KW-0547">Nucleotide-binding</keyword>
<dbReference type="PANTHER" id="PTHR23407">
    <property type="entry name" value="ATPASE INHIBITOR/5-FORMYLTETRAHYDROFOLATE CYCLO-LIGASE"/>
    <property type="match status" value="1"/>
</dbReference>
<evidence type="ECO:0000256" key="5">
    <source>
        <dbReference type="SAM" id="MobiDB-lite"/>
    </source>
</evidence>
<comment type="caution">
    <text evidence="6">The sequence shown here is derived from an EMBL/GenBank/DDBJ whole genome shotgun (WGS) entry which is preliminary data.</text>
</comment>
<comment type="cofactor">
    <cofactor evidence="4">
        <name>Mg(2+)</name>
        <dbReference type="ChEBI" id="CHEBI:18420"/>
    </cofactor>
</comment>
<dbReference type="PIRSF" id="PIRSF006806">
    <property type="entry name" value="FTHF_cligase"/>
    <property type="match status" value="1"/>
</dbReference>
<dbReference type="InterPro" id="IPR037171">
    <property type="entry name" value="NagB/RpiA_transferase-like"/>
</dbReference>
<protein>
    <recommendedName>
        <fullName evidence="4">5-formyltetrahydrofolate cyclo-ligase</fullName>
        <ecNumber evidence="4">6.3.3.2</ecNumber>
    </recommendedName>
</protein>
<keyword evidence="7" id="KW-1185">Reference proteome</keyword>
<keyword evidence="3 4" id="KW-0067">ATP-binding</keyword>
<evidence type="ECO:0000313" key="7">
    <source>
        <dbReference type="Proteomes" id="UP000729290"/>
    </source>
</evidence>
<reference evidence="6 7" key="1">
    <citation type="journal article" date="2021" name="Sci. Rep.">
        <title>The distribution of antibiotic resistance genes in chicken gut microbiota commensals.</title>
        <authorList>
            <person name="Juricova H."/>
            <person name="Matiasovicova J."/>
            <person name="Kubasova T."/>
            <person name="Cejkova D."/>
            <person name="Rychlik I."/>
        </authorList>
    </citation>
    <scope>NUCLEOTIDE SEQUENCE [LARGE SCALE GENOMIC DNA]</scope>
    <source>
        <strain evidence="6 7">An431b</strain>
    </source>
</reference>
<name>A0ABS2G6M5_9FIRM</name>
<evidence type="ECO:0000256" key="1">
    <source>
        <dbReference type="ARBA" id="ARBA00010638"/>
    </source>
</evidence>
<evidence type="ECO:0000313" key="6">
    <source>
        <dbReference type="EMBL" id="MBM6877109.1"/>
    </source>
</evidence>